<dbReference type="Proteomes" id="UP000092154">
    <property type="component" value="Unassembled WGS sequence"/>
</dbReference>
<dbReference type="InParanoid" id="A0A1B7MFF2"/>
<organism evidence="1 2">
    <name type="scientific">Rhizopogon vinicolor AM-OR11-026</name>
    <dbReference type="NCBI Taxonomy" id="1314800"/>
    <lineage>
        <taxon>Eukaryota</taxon>
        <taxon>Fungi</taxon>
        <taxon>Dikarya</taxon>
        <taxon>Basidiomycota</taxon>
        <taxon>Agaricomycotina</taxon>
        <taxon>Agaricomycetes</taxon>
        <taxon>Agaricomycetidae</taxon>
        <taxon>Boletales</taxon>
        <taxon>Suillineae</taxon>
        <taxon>Rhizopogonaceae</taxon>
        <taxon>Rhizopogon</taxon>
    </lineage>
</organism>
<protein>
    <submittedName>
        <fullName evidence="1">Uncharacterized protein</fullName>
    </submittedName>
</protein>
<name>A0A1B7MFF2_9AGAM</name>
<dbReference type="EMBL" id="KV449455">
    <property type="protein sequence ID" value="OAX31324.1"/>
    <property type="molecule type" value="Genomic_DNA"/>
</dbReference>
<reference evidence="1 2" key="1">
    <citation type="submission" date="2016-06" db="EMBL/GenBank/DDBJ databases">
        <title>Comparative genomics of the ectomycorrhizal sister species Rhizopogon vinicolor and Rhizopogon vesiculosus (Basidiomycota: Boletales) reveals a divergence of the mating type B locus.</title>
        <authorList>
            <consortium name="DOE Joint Genome Institute"/>
            <person name="Mujic A.B."/>
            <person name="Kuo A."/>
            <person name="Tritt A."/>
            <person name="Lipzen A."/>
            <person name="Chen C."/>
            <person name="Johnson J."/>
            <person name="Sharma A."/>
            <person name="Barry K."/>
            <person name="Grigoriev I.V."/>
            <person name="Spatafora J.W."/>
        </authorList>
    </citation>
    <scope>NUCLEOTIDE SEQUENCE [LARGE SCALE GENOMIC DNA]</scope>
    <source>
        <strain evidence="1 2">AM-OR11-026</strain>
    </source>
</reference>
<accession>A0A1B7MFF2</accession>
<evidence type="ECO:0000313" key="1">
    <source>
        <dbReference type="EMBL" id="OAX31324.1"/>
    </source>
</evidence>
<dbReference type="AlphaFoldDB" id="A0A1B7MFF2"/>
<sequence length="57" mass="6586">MDHRTFARFEFLSYAVSRWRLSHRWLGAMSVVGDREHPVSSHALEHSDAFSKLSGAR</sequence>
<keyword evidence="2" id="KW-1185">Reference proteome</keyword>
<gene>
    <name evidence="1" type="ORF">K503DRAFT_777682</name>
</gene>
<evidence type="ECO:0000313" key="2">
    <source>
        <dbReference type="Proteomes" id="UP000092154"/>
    </source>
</evidence>
<proteinExistence type="predicted"/>